<sequence>MKKRFLLCALTLTASGAHAFSQETHKRIVIDAVNYMAQNPSTTQFAKLQAYAQSHGMSVAQLADVMGQAAYDVDDFEDTFFCGAITGDCVQAPLWGAAQSIVKYTSYWHFQNHTQGADVHGNDFGGYNYDKLTVWGTVDNMAATWLKGDYLDDGKGGETGWFSADDSEYDSYGITEKNYRLESHSRYSMYDDFEEMPFQPIDNLGQYWYQSYLQNGNPQILGFVFHTTDLLQPHHTWTTSDLNHASWEAWVKDYYDQENLNNLALVKQAMGSFSAPDATNKDIRPLLTQGGAYSYAQGGIVLNSEDHYDRLNTARQVIPHAIAMVVHMLNHAMVAR</sequence>
<feature type="signal peptide" evidence="1">
    <location>
        <begin position="1"/>
        <end position="19"/>
    </location>
</feature>
<comment type="caution">
    <text evidence="2">The sequence shown here is derived from an EMBL/GenBank/DDBJ whole genome shotgun (WGS) entry which is preliminary data.</text>
</comment>
<feature type="chain" id="PRO_5024332169" evidence="1">
    <location>
        <begin position="20"/>
        <end position="336"/>
    </location>
</feature>
<dbReference type="RefSeq" id="WP_138545809.1">
    <property type="nucleotide sequence ID" value="NZ_PNCJ01000023.1"/>
</dbReference>
<dbReference type="AlphaFoldDB" id="A0A5S3WWZ0"/>
<proteinExistence type="predicted"/>
<organism evidence="2 3">
    <name type="scientific">Pseudoalteromonas rubra</name>
    <dbReference type="NCBI Taxonomy" id="43658"/>
    <lineage>
        <taxon>Bacteria</taxon>
        <taxon>Pseudomonadati</taxon>
        <taxon>Pseudomonadota</taxon>
        <taxon>Gammaproteobacteria</taxon>
        <taxon>Alteromonadales</taxon>
        <taxon>Pseudoalteromonadaceae</taxon>
        <taxon>Pseudoalteromonas</taxon>
    </lineage>
</organism>
<evidence type="ECO:0000313" key="3">
    <source>
        <dbReference type="Proteomes" id="UP000306719"/>
    </source>
</evidence>
<name>A0A5S3WWZ0_9GAMM</name>
<accession>A0A5S3WWZ0</accession>
<dbReference type="OrthoDB" id="8700905at2"/>
<evidence type="ECO:0000256" key="1">
    <source>
        <dbReference type="SAM" id="SignalP"/>
    </source>
</evidence>
<gene>
    <name evidence="2" type="ORF">CWB98_16390</name>
</gene>
<dbReference type="EMBL" id="PNCJ01000023">
    <property type="protein sequence ID" value="TMP35589.1"/>
    <property type="molecule type" value="Genomic_DNA"/>
</dbReference>
<reference evidence="3" key="2">
    <citation type="submission" date="2019-06" db="EMBL/GenBank/DDBJ databases">
        <title>Co-occurence of chitin degradation, pigmentation and bioactivity in marine Pseudoalteromonas.</title>
        <authorList>
            <person name="Sonnenschein E.C."/>
            <person name="Bech P.K."/>
        </authorList>
    </citation>
    <scope>NUCLEOTIDE SEQUENCE [LARGE SCALE GENOMIC DNA]</scope>
    <source>
        <strain evidence="3">S2599</strain>
    </source>
</reference>
<dbReference type="Proteomes" id="UP000306719">
    <property type="component" value="Unassembled WGS sequence"/>
</dbReference>
<protein>
    <submittedName>
        <fullName evidence="2">Phospholipase</fullName>
    </submittedName>
</protein>
<keyword evidence="1" id="KW-0732">Signal</keyword>
<evidence type="ECO:0000313" key="2">
    <source>
        <dbReference type="EMBL" id="TMP35589.1"/>
    </source>
</evidence>
<reference evidence="2 3" key="1">
    <citation type="submission" date="2018-01" db="EMBL/GenBank/DDBJ databases">
        <authorList>
            <person name="Paulsen S."/>
            <person name="Gram L.K."/>
        </authorList>
    </citation>
    <scope>NUCLEOTIDE SEQUENCE [LARGE SCALE GENOMIC DNA]</scope>
    <source>
        <strain evidence="2 3">S2599</strain>
    </source>
</reference>
<dbReference type="GO" id="GO:0016788">
    <property type="term" value="F:hydrolase activity, acting on ester bonds"/>
    <property type="evidence" value="ECO:0007669"/>
    <property type="project" value="InterPro"/>
</dbReference>
<dbReference type="InterPro" id="IPR008947">
    <property type="entry name" value="PLipase_C/P1_nuclease_dom_sf"/>
</dbReference>
<dbReference type="SUPFAM" id="SSF48537">
    <property type="entry name" value="Phospholipase C/P1 nuclease"/>
    <property type="match status" value="1"/>
</dbReference>